<evidence type="ECO:0000256" key="1">
    <source>
        <dbReference type="SAM" id="MobiDB-lite"/>
    </source>
</evidence>
<dbReference type="HOGENOM" id="CLU_2372799_0_0_1"/>
<proteinExistence type="predicted"/>
<dbReference type="EMBL" id="KE720721">
    <property type="protein sequence ID" value="ERF76778.1"/>
    <property type="molecule type" value="Genomic_DNA"/>
</dbReference>
<dbReference type="OrthoDB" id="10332279at2759"/>
<reference evidence="3" key="1">
    <citation type="journal article" date="2014" name="BMC Genomics">
        <title>Genome characteristics reveal the impact of lichenization on lichen-forming fungus Endocarpon pusillum Hedwig (Verrucariales, Ascomycota).</title>
        <authorList>
            <person name="Wang Y.-Y."/>
            <person name="Liu B."/>
            <person name="Zhang X.-Y."/>
            <person name="Zhou Q.-M."/>
            <person name="Zhang T."/>
            <person name="Li H."/>
            <person name="Yu Y.-F."/>
            <person name="Zhang X.-L."/>
            <person name="Hao X.-Y."/>
            <person name="Wang M."/>
            <person name="Wang L."/>
            <person name="Wei J.-C."/>
        </authorList>
    </citation>
    <scope>NUCLEOTIDE SEQUENCE [LARGE SCALE GENOMIC DNA]</scope>
    <source>
        <strain evidence="3">Z07020 / HMAS-L-300199</strain>
    </source>
</reference>
<feature type="compositionally biased region" description="Low complexity" evidence="1">
    <location>
        <begin position="15"/>
        <end position="34"/>
    </location>
</feature>
<gene>
    <name evidence="2" type="ORF">EPUS_02317</name>
</gene>
<evidence type="ECO:0000313" key="3">
    <source>
        <dbReference type="Proteomes" id="UP000019373"/>
    </source>
</evidence>
<dbReference type="AlphaFoldDB" id="U1GWB8"/>
<keyword evidence="3" id="KW-1185">Reference proteome</keyword>
<dbReference type="GeneID" id="19237371"/>
<dbReference type="Proteomes" id="UP000019373">
    <property type="component" value="Unassembled WGS sequence"/>
</dbReference>
<organism evidence="2 3">
    <name type="scientific">Endocarpon pusillum (strain Z07020 / HMAS-L-300199)</name>
    <name type="common">Lichen-forming fungus</name>
    <dbReference type="NCBI Taxonomy" id="1263415"/>
    <lineage>
        <taxon>Eukaryota</taxon>
        <taxon>Fungi</taxon>
        <taxon>Dikarya</taxon>
        <taxon>Ascomycota</taxon>
        <taxon>Pezizomycotina</taxon>
        <taxon>Eurotiomycetes</taxon>
        <taxon>Chaetothyriomycetidae</taxon>
        <taxon>Verrucariales</taxon>
        <taxon>Verrucariaceae</taxon>
        <taxon>Endocarpon</taxon>
    </lineage>
</organism>
<dbReference type="RefSeq" id="XP_007785990.1">
    <property type="nucleotide sequence ID" value="XM_007787800.1"/>
</dbReference>
<feature type="region of interest" description="Disordered" evidence="1">
    <location>
        <begin position="15"/>
        <end position="36"/>
    </location>
</feature>
<evidence type="ECO:0000313" key="2">
    <source>
        <dbReference type="EMBL" id="ERF76778.1"/>
    </source>
</evidence>
<sequence>MSYTWMSLNLATASASMGSRSSSPPLSDGSSVRSIDGNRYSQTIADQFINSKKFYRRLDRLLGANEYTCQWRQNSYIIEDAPRILSPTEIAGLRL</sequence>
<name>U1GWB8_ENDPU</name>
<protein>
    <submittedName>
        <fullName evidence="2">Uncharacterized protein</fullName>
    </submittedName>
</protein>
<accession>U1GWB8</accession>